<organism evidence="2 3">
    <name type="scientific">Formosa agariphila (strain DSM 15362 / KCTC 12365 / LMG 23005 / KMM 3901 / M-2Alg 35-1)</name>
    <dbReference type="NCBI Taxonomy" id="1347342"/>
    <lineage>
        <taxon>Bacteria</taxon>
        <taxon>Pseudomonadati</taxon>
        <taxon>Bacteroidota</taxon>
        <taxon>Flavobacteriia</taxon>
        <taxon>Flavobacteriales</taxon>
        <taxon>Flavobacteriaceae</taxon>
        <taxon>Formosa</taxon>
    </lineage>
</organism>
<feature type="signal peptide" evidence="1">
    <location>
        <begin position="1"/>
        <end position="18"/>
    </location>
</feature>
<evidence type="ECO:0000256" key="1">
    <source>
        <dbReference type="SAM" id="SignalP"/>
    </source>
</evidence>
<dbReference type="PATRIC" id="fig|1347342.6.peg.696"/>
<dbReference type="Proteomes" id="UP000016160">
    <property type="component" value="Chromosome"/>
</dbReference>
<protein>
    <recommendedName>
        <fullName evidence="4">DUF3078 domain-containing protein</fullName>
    </recommendedName>
</protein>
<dbReference type="Pfam" id="PF11276">
    <property type="entry name" value="DUF3078"/>
    <property type="match status" value="1"/>
</dbReference>
<dbReference type="HOGENOM" id="CLU_057100_1_1_10"/>
<dbReference type="InterPro" id="IPR021428">
    <property type="entry name" value="DUF3078"/>
</dbReference>
<name>T2KK70_FORAG</name>
<dbReference type="OrthoDB" id="1495718at2"/>
<feature type="chain" id="PRO_5004602775" description="DUF3078 domain-containing protein" evidence="1">
    <location>
        <begin position="19"/>
        <end position="321"/>
    </location>
</feature>
<proteinExistence type="predicted"/>
<sequence length="321" mass="36262">MKYNIFFLLCFIVQFSIAQPDSLYIKKKNIVVEPTPKWENKNKGGIDLNEVAFVNWSSGGSNSISAILSVKSTLDYTYRDFVWSSSINSRYGINQQESQPLKKTDDLFELNSSLGYRRSKNSKWYYSARLNFKTQFANGYSYPDTSNPISKFMAPGYMFFGGGMEYGKDIKRLSLYVSPLTFKSTFVLDENLANAGAFGVSPAIYDDEGNVLVPGEKVREELGILVTNYYELDVAKNVSLKSTANFYTDYLNSFGNIDVDWEVLVDFKVNNFIKASLGSQLKYDNDVKTVVVIDEDADEYAQGGAKVQWRQLLGVGFVVDF</sequence>
<evidence type="ECO:0000313" key="3">
    <source>
        <dbReference type="Proteomes" id="UP000016160"/>
    </source>
</evidence>
<gene>
    <name evidence="2" type="ORF">BN863_6920</name>
</gene>
<accession>T2KK70</accession>
<dbReference type="eggNOG" id="COG3137">
    <property type="taxonomic scope" value="Bacteria"/>
</dbReference>
<dbReference type="AlphaFoldDB" id="T2KK70"/>
<dbReference type="RefSeq" id="WP_038527599.1">
    <property type="nucleotide sequence ID" value="NZ_HG315671.1"/>
</dbReference>
<evidence type="ECO:0008006" key="4">
    <source>
        <dbReference type="Google" id="ProtNLM"/>
    </source>
</evidence>
<reference evidence="2 3" key="1">
    <citation type="journal article" date="2013" name="Appl. Environ. Microbiol.">
        <title>The genome of the alga-associated marine flavobacterium Formosa agariphila KMM 3901T reveals a broad potential for degradation of algal polysaccharides.</title>
        <authorList>
            <person name="Mann A.J."/>
            <person name="Hahnke R.L."/>
            <person name="Huang S."/>
            <person name="Werner J."/>
            <person name="Xing P."/>
            <person name="Barbeyron T."/>
            <person name="Huettel B."/>
            <person name="Stueber K."/>
            <person name="Reinhardt R."/>
            <person name="Harder J."/>
            <person name="Gloeckner F.O."/>
            <person name="Amann R.I."/>
            <person name="Teeling H."/>
        </authorList>
    </citation>
    <scope>NUCLEOTIDE SEQUENCE [LARGE SCALE GENOMIC DNA]</scope>
    <source>
        <strain evidence="3">DSM 15362 / KCTC 12365 / LMG 23005 / KMM 3901</strain>
    </source>
</reference>
<evidence type="ECO:0000313" key="2">
    <source>
        <dbReference type="EMBL" id="CDF78404.1"/>
    </source>
</evidence>
<dbReference type="STRING" id="1347342.BN863_6920"/>
<keyword evidence="1" id="KW-0732">Signal</keyword>
<dbReference type="EMBL" id="HG315671">
    <property type="protein sequence ID" value="CDF78404.1"/>
    <property type="molecule type" value="Genomic_DNA"/>
</dbReference>
<keyword evidence="3" id="KW-1185">Reference proteome</keyword>